<keyword evidence="1" id="KW-1133">Transmembrane helix</keyword>
<dbReference type="InterPro" id="IPR020008">
    <property type="entry name" value="GlyGly_CTERM"/>
</dbReference>
<dbReference type="InterPro" id="IPR024038">
    <property type="entry name" value="MYXO-CTERM"/>
</dbReference>
<evidence type="ECO:0000256" key="1">
    <source>
        <dbReference type="SAM" id="Phobius"/>
    </source>
</evidence>
<evidence type="ECO:0000313" key="2">
    <source>
        <dbReference type="EMBL" id="MCY1078954.1"/>
    </source>
</evidence>
<dbReference type="EMBL" id="JAPNKA010000001">
    <property type="protein sequence ID" value="MCY1078954.1"/>
    <property type="molecule type" value="Genomic_DNA"/>
</dbReference>
<dbReference type="NCBIfam" id="TIGR03501">
    <property type="entry name" value="GlyGly_CTERM"/>
    <property type="match status" value="1"/>
</dbReference>
<sequence length="42" mass="4402">MREPTPDTSGCGCSAGNSSASTGWVALLFLGWVMTRRRGMPG</sequence>
<dbReference type="Proteomes" id="UP001207654">
    <property type="component" value="Unassembled WGS sequence"/>
</dbReference>
<proteinExistence type="predicted"/>
<keyword evidence="1" id="KW-0472">Membrane</keyword>
<protein>
    <submittedName>
        <fullName evidence="2">MYXO-CTERM sorting domain-containing protein</fullName>
    </submittedName>
</protein>
<keyword evidence="3" id="KW-1185">Reference proteome</keyword>
<evidence type="ECO:0000313" key="3">
    <source>
        <dbReference type="Proteomes" id="UP001207654"/>
    </source>
</evidence>
<reference evidence="2 3" key="1">
    <citation type="submission" date="2022-11" db="EMBL/GenBank/DDBJ databases">
        <title>Minimal conservation of predation-associated metabolite biosynthetic gene clusters underscores biosynthetic potential of Myxococcota including descriptions for ten novel species: Archangium lansinium sp. nov., Myxococcus landrumus sp. nov., Nannocystis bai.</title>
        <authorList>
            <person name="Ahearne A."/>
            <person name="Stevens C."/>
            <person name="Phillips K."/>
        </authorList>
    </citation>
    <scope>NUCLEOTIDE SEQUENCE [LARGE SCALE GENOMIC DNA]</scope>
    <source>
        <strain evidence="2 3">MIWBW</strain>
    </source>
</reference>
<name>A0ABT4ADH1_9BACT</name>
<dbReference type="NCBIfam" id="TIGR03901">
    <property type="entry name" value="MYXO-CTERM"/>
    <property type="match status" value="1"/>
</dbReference>
<accession>A0ABT4ADH1</accession>
<keyword evidence="1" id="KW-0812">Transmembrane</keyword>
<gene>
    <name evidence="2" type="ORF">OV287_31285</name>
</gene>
<dbReference type="InterPro" id="IPR017756">
    <property type="entry name" value="TM_Gly-Cys-Arg_CS"/>
</dbReference>
<comment type="caution">
    <text evidence="2">The sequence shown here is derived from an EMBL/GenBank/DDBJ whole genome shotgun (WGS) entry which is preliminary data.</text>
</comment>
<dbReference type="RefSeq" id="WP_267537712.1">
    <property type="nucleotide sequence ID" value="NZ_JAPNKA010000001.1"/>
</dbReference>
<dbReference type="NCBIfam" id="TIGR03382">
    <property type="entry name" value="GC_trans_RRR"/>
    <property type="match status" value="1"/>
</dbReference>
<feature type="transmembrane region" description="Helical" evidence="1">
    <location>
        <begin position="15"/>
        <end position="34"/>
    </location>
</feature>
<organism evidence="2 3">
    <name type="scientific">Archangium lansingense</name>
    <dbReference type="NCBI Taxonomy" id="2995310"/>
    <lineage>
        <taxon>Bacteria</taxon>
        <taxon>Pseudomonadati</taxon>
        <taxon>Myxococcota</taxon>
        <taxon>Myxococcia</taxon>
        <taxon>Myxococcales</taxon>
        <taxon>Cystobacterineae</taxon>
        <taxon>Archangiaceae</taxon>
        <taxon>Archangium</taxon>
    </lineage>
</organism>